<dbReference type="AlphaFoldDB" id="A0A4Y7TE79"/>
<feature type="region of interest" description="Disordered" evidence="1">
    <location>
        <begin position="1"/>
        <end position="38"/>
    </location>
</feature>
<name>A0A4Y7TE79_COPMI</name>
<dbReference type="EMBL" id="QPFP01000015">
    <property type="protein sequence ID" value="TEB32440.1"/>
    <property type="molecule type" value="Genomic_DNA"/>
</dbReference>
<proteinExistence type="predicted"/>
<organism evidence="2 3">
    <name type="scientific">Coprinellus micaceus</name>
    <name type="common">Glistening ink-cap mushroom</name>
    <name type="synonym">Coprinus micaceus</name>
    <dbReference type="NCBI Taxonomy" id="71717"/>
    <lineage>
        <taxon>Eukaryota</taxon>
        <taxon>Fungi</taxon>
        <taxon>Dikarya</taxon>
        <taxon>Basidiomycota</taxon>
        <taxon>Agaricomycotina</taxon>
        <taxon>Agaricomycetes</taxon>
        <taxon>Agaricomycetidae</taxon>
        <taxon>Agaricales</taxon>
        <taxon>Agaricineae</taxon>
        <taxon>Psathyrellaceae</taxon>
        <taxon>Coprinellus</taxon>
    </lineage>
</organism>
<reference evidence="2 3" key="1">
    <citation type="journal article" date="2019" name="Nat. Ecol. Evol.">
        <title>Megaphylogeny resolves global patterns of mushroom evolution.</title>
        <authorList>
            <person name="Varga T."/>
            <person name="Krizsan K."/>
            <person name="Foldi C."/>
            <person name="Dima B."/>
            <person name="Sanchez-Garcia M."/>
            <person name="Sanchez-Ramirez S."/>
            <person name="Szollosi G.J."/>
            <person name="Szarkandi J.G."/>
            <person name="Papp V."/>
            <person name="Albert L."/>
            <person name="Andreopoulos W."/>
            <person name="Angelini C."/>
            <person name="Antonin V."/>
            <person name="Barry K.W."/>
            <person name="Bougher N.L."/>
            <person name="Buchanan P."/>
            <person name="Buyck B."/>
            <person name="Bense V."/>
            <person name="Catcheside P."/>
            <person name="Chovatia M."/>
            <person name="Cooper J."/>
            <person name="Damon W."/>
            <person name="Desjardin D."/>
            <person name="Finy P."/>
            <person name="Geml J."/>
            <person name="Haridas S."/>
            <person name="Hughes K."/>
            <person name="Justo A."/>
            <person name="Karasinski D."/>
            <person name="Kautmanova I."/>
            <person name="Kiss B."/>
            <person name="Kocsube S."/>
            <person name="Kotiranta H."/>
            <person name="LaButti K.M."/>
            <person name="Lechner B.E."/>
            <person name="Liimatainen K."/>
            <person name="Lipzen A."/>
            <person name="Lukacs Z."/>
            <person name="Mihaltcheva S."/>
            <person name="Morgado L.N."/>
            <person name="Niskanen T."/>
            <person name="Noordeloos M.E."/>
            <person name="Ohm R.A."/>
            <person name="Ortiz-Santana B."/>
            <person name="Ovrebo C."/>
            <person name="Racz N."/>
            <person name="Riley R."/>
            <person name="Savchenko A."/>
            <person name="Shiryaev A."/>
            <person name="Soop K."/>
            <person name="Spirin V."/>
            <person name="Szebenyi C."/>
            <person name="Tomsovsky M."/>
            <person name="Tulloss R.E."/>
            <person name="Uehling J."/>
            <person name="Grigoriev I.V."/>
            <person name="Vagvolgyi C."/>
            <person name="Papp T."/>
            <person name="Martin F.M."/>
            <person name="Miettinen O."/>
            <person name="Hibbett D.S."/>
            <person name="Nagy L.G."/>
        </authorList>
    </citation>
    <scope>NUCLEOTIDE SEQUENCE [LARGE SCALE GENOMIC DNA]</scope>
    <source>
        <strain evidence="2 3">FP101781</strain>
    </source>
</reference>
<comment type="caution">
    <text evidence="2">The sequence shown here is derived from an EMBL/GenBank/DDBJ whole genome shotgun (WGS) entry which is preliminary data.</text>
</comment>
<dbReference type="Proteomes" id="UP000298030">
    <property type="component" value="Unassembled WGS sequence"/>
</dbReference>
<protein>
    <submittedName>
        <fullName evidence="2">Uncharacterized protein</fullName>
    </submittedName>
</protein>
<gene>
    <name evidence="2" type="ORF">FA13DRAFT_254113</name>
</gene>
<keyword evidence="3" id="KW-1185">Reference proteome</keyword>
<accession>A0A4Y7TE79</accession>
<sequence>MKQRKKGFAEQTSLQHCSSPRARSLRRGPNQPISPGRPSSLTCLISVGANPLAPCRTQLFAFFCQKDGTGAYLPELLGPRNV</sequence>
<evidence type="ECO:0000313" key="2">
    <source>
        <dbReference type="EMBL" id="TEB32440.1"/>
    </source>
</evidence>
<evidence type="ECO:0000256" key="1">
    <source>
        <dbReference type="SAM" id="MobiDB-lite"/>
    </source>
</evidence>
<evidence type="ECO:0000313" key="3">
    <source>
        <dbReference type="Proteomes" id="UP000298030"/>
    </source>
</evidence>